<sequence length="49" mass="5789">MESCLKIGESKCLQFLEFQDVAEVMTTRYFQQDFNDPLKEVYVEQHVGN</sequence>
<proteinExistence type="predicted"/>
<accession>A0ABD1LSL7</accession>
<dbReference type="EMBL" id="JBGMDY010000008">
    <property type="protein sequence ID" value="KAL2326494.1"/>
    <property type="molecule type" value="Genomic_DNA"/>
</dbReference>
<dbReference type="Proteomes" id="UP001603857">
    <property type="component" value="Unassembled WGS sequence"/>
</dbReference>
<evidence type="ECO:0000313" key="2">
    <source>
        <dbReference type="Proteomes" id="UP001603857"/>
    </source>
</evidence>
<evidence type="ECO:0000313" key="1">
    <source>
        <dbReference type="EMBL" id="KAL2326494.1"/>
    </source>
</evidence>
<reference evidence="1 2" key="1">
    <citation type="submission" date="2024-08" db="EMBL/GenBank/DDBJ databases">
        <title>Insights into the chromosomal genome structure of Flemingia macrophylla.</title>
        <authorList>
            <person name="Ding Y."/>
            <person name="Zhao Y."/>
            <person name="Bi W."/>
            <person name="Wu M."/>
            <person name="Zhao G."/>
            <person name="Gong Y."/>
            <person name="Li W."/>
            <person name="Zhang P."/>
        </authorList>
    </citation>
    <scope>NUCLEOTIDE SEQUENCE [LARGE SCALE GENOMIC DNA]</scope>
    <source>
        <strain evidence="1">DYQJB</strain>
        <tissue evidence="1">Leaf</tissue>
    </source>
</reference>
<comment type="caution">
    <text evidence="1">The sequence shown here is derived from an EMBL/GenBank/DDBJ whole genome shotgun (WGS) entry which is preliminary data.</text>
</comment>
<organism evidence="1 2">
    <name type="scientific">Flemingia macrophylla</name>
    <dbReference type="NCBI Taxonomy" id="520843"/>
    <lineage>
        <taxon>Eukaryota</taxon>
        <taxon>Viridiplantae</taxon>
        <taxon>Streptophyta</taxon>
        <taxon>Embryophyta</taxon>
        <taxon>Tracheophyta</taxon>
        <taxon>Spermatophyta</taxon>
        <taxon>Magnoliopsida</taxon>
        <taxon>eudicotyledons</taxon>
        <taxon>Gunneridae</taxon>
        <taxon>Pentapetalae</taxon>
        <taxon>rosids</taxon>
        <taxon>fabids</taxon>
        <taxon>Fabales</taxon>
        <taxon>Fabaceae</taxon>
        <taxon>Papilionoideae</taxon>
        <taxon>50 kb inversion clade</taxon>
        <taxon>NPAAA clade</taxon>
        <taxon>indigoferoid/millettioid clade</taxon>
        <taxon>Phaseoleae</taxon>
        <taxon>Flemingia</taxon>
    </lineage>
</organism>
<dbReference type="AlphaFoldDB" id="A0ABD1LSL7"/>
<protein>
    <submittedName>
        <fullName evidence="1">Uncharacterized protein</fullName>
    </submittedName>
</protein>
<keyword evidence="2" id="KW-1185">Reference proteome</keyword>
<gene>
    <name evidence="1" type="ORF">Fmac_025552</name>
</gene>
<name>A0ABD1LSL7_9FABA</name>